<dbReference type="GO" id="GO:0006353">
    <property type="term" value="P:DNA-templated transcription termination"/>
    <property type="evidence" value="ECO:0007669"/>
    <property type="project" value="UniProtKB-KW"/>
</dbReference>
<proteinExistence type="inferred from homology"/>
<keyword evidence="2" id="KW-0806">Transcription termination</keyword>
<comment type="caution">
    <text evidence="4">The sequence shown here is derived from an EMBL/GenBank/DDBJ whole genome shotgun (WGS) entry which is preliminary data.</text>
</comment>
<organism evidence="4 5">
    <name type="scientific">Rhododendron griersonianum</name>
    <dbReference type="NCBI Taxonomy" id="479676"/>
    <lineage>
        <taxon>Eukaryota</taxon>
        <taxon>Viridiplantae</taxon>
        <taxon>Streptophyta</taxon>
        <taxon>Embryophyta</taxon>
        <taxon>Tracheophyta</taxon>
        <taxon>Spermatophyta</taxon>
        <taxon>Magnoliopsida</taxon>
        <taxon>eudicotyledons</taxon>
        <taxon>Gunneridae</taxon>
        <taxon>Pentapetalae</taxon>
        <taxon>asterids</taxon>
        <taxon>Ericales</taxon>
        <taxon>Ericaceae</taxon>
        <taxon>Ericoideae</taxon>
        <taxon>Rhodoreae</taxon>
        <taxon>Rhododendron</taxon>
    </lineage>
</organism>
<dbReference type="Pfam" id="PF02536">
    <property type="entry name" value="mTERF"/>
    <property type="match status" value="1"/>
</dbReference>
<dbReference type="AlphaFoldDB" id="A0AAV6L7K4"/>
<dbReference type="Gene3D" id="1.25.70.10">
    <property type="entry name" value="Transcription termination factor 3, mitochondrial"/>
    <property type="match status" value="1"/>
</dbReference>
<evidence type="ECO:0008006" key="6">
    <source>
        <dbReference type="Google" id="ProtNLM"/>
    </source>
</evidence>
<keyword evidence="2" id="KW-0805">Transcription regulation</keyword>
<evidence type="ECO:0000313" key="5">
    <source>
        <dbReference type="Proteomes" id="UP000823749"/>
    </source>
</evidence>
<evidence type="ECO:0000256" key="3">
    <source>
        <dbReference type="ARBA" id="ARBA00022946"/>
    </source>
</evidence>
<name>A0AAV6L7K4_9ERIC</name>
<gene>
    <name evidence="4" type="ORF">RHGRI_003279</name>
</gene>
<dbReference type="PANTHER" id="PTHR13068:SF166">
    <property type="entry name" value="TRANSCRIPTION TERMINATION FACTOR MTERF15, MITOCHONDRIAL-LIKE"/>
    <property type="match status" value="1"/>
</dbReference>
<dbReference type="PANTHER" id="PTHR13068">
    <property type="entry name" value="CGI-12 PROTEIN-RELATED"/>
    <property type="match status" value="1"/>
</dbReference>
<dbReference type="InterPro" id="IPR038538">
    <property type="entry name" value="MTERF_sf"/>
</dbReference>
<reference evidence="4" key="1">
    <citation type="submission" date="2020-08" db="EMBL/GenBank/DDBJ databases">
        <title>Plant Genome Project.</title>
        <authorList>
            <person name="Zhang R.-G."/>
        </authorList>
    </citation>
    <scope>NUCLEOTIDE SEQUENCE</scope>
    <source>
        <strain evidence="4">WSP0</strain>
        <tissue evidence="4">Leaf</tissue>
    </source>
</reference>
<keyword evidence="2" id="KW-0804">Transcription</keyword>
<dbReference type="EMBL" id="JACTNZ010000002">
    <property type="protein sequence ID" value="KAG5559932.1"/>
    <property type="molecule type" value="Genomic_DNA"/>
</dbReference>
<accession>A0AAV6L7K4</accession>
<protein>
    <recommendedName>
        <fullName evidence="6">Mitochondrial transcription termination factor family protein</fullName>
    </recommendedName>
</protein>
<evidence type="ECO:0000256" key="2">
    <source>
        <dbReference type="ARBA" id="ARBA00022472"/>
    </source>
</evidence>
<dbReference type="GO" id="GO:0003676">
    <property type="term" value="F:nucleic acid binding"/>
    <property type="evidence" value="ECO:0007669"/>
    <property type="project" value="InterPro"/>
</dbReference>
<dbReference type="InterPro" id="IPR003690">
    <property type="entry name" value="MTERF"/>
</dbReference>
<sequence length="380" mass="43809">MLKFISKSAAKASPPPRIPYFYQTHPFSSSLKSVETLPNQHSFTVNYLINSFGFSPEKALSSSKYMKFENSRKPDLVVEFFKNQGFTQTQISSLVRKYPRVLVRDAQKNLLPKLEFLKTRGVSSADVARIVSTSPFFLHSSLENRIIPSFDFLSNLFQSKDKAIAVIIKSYHCLWLDPLTQTNPNIATLRQVGVSDSSIKYLLTYEPQAVMVSYDRFRQAVEEVQKMGFSPSKNHFVVAIRVLGSMTKSTWNKKIEVYRKWGLTKDELFVAFKKQPWCMTISEVKINRVMEFFVIKMGLEPLFITRNPLIITLSLEKRIVPRSAVYEALLLQGLIKASDCSLTTWVSYSEKRFLEKVWSYKKEEATELLKLYKEKLDHGN</sequence>
<dbReference type="SMART" id="SM00733">
    <property type="entry name" value="Mterf"/>
    <property type="match status" value="5"/>
</dbReference>
<dbReference type="FunFam" id="1.25.70.10:FF:000001">
    <property type="entry name" value="Mitochondrial transcription termination factor-like"/>
    <property type="match status" value="1"/>
</dbReference>
<keyword evidence="5" id="KW-1185">Reference proteome</keyword>
<keyword evidence="3" id="KW-0809">Transit peptide</keyword>
<comment type="similarity">
    <text evidence="1">Belongs to the mTERF family.</text>
</comment>
<evidence type="ECO:0000256" key="1">
    <source>
        <dbReference type="ARBA" id="ARBA00007692"/>
    </source>
</evidence>
<evidence type="ECO:0000313" key="4">
    <source>
        <dbReference type="EMBL" id="KAG5559932.1"/>
    </source>
</evidence>
<dbReference type="Proteomes" id="UP000823749">
    <property type="component" value="Chromosome 2"/>
</dbReference>